<dbReference type="EMBL" id="PUEJ01000017">
    <property type="protein sequence ID" value="PRH84012.1"/>
    <property type="molecule type" value="Genomic_DNA"/>
</dbReference>
<dbReference type="Proteomes" id="UP000237682">
    <property type="component" value="Unassembled WGS sequence"/>
</dbReference>
<proteinExistence type="predicted"/>
<dbReference type="AlphaFoldDB" id="A0A2S9Q3T1"/>
<name>A0A2S9Q3T1_9HYPH</name>
<dbReference type="OrthoDB" id="7820300at2"/>
<keyword evidence="2" id="KW-1185">Reference proteome</keyword>
<evidence type="ECO:0008006" key="3">
    <source>
        <dbReference type="Google" id="ProtNLM"/>
    </source>
</evidence>
<evidence type="ECO:0000313" key="1">
    <source>
        <dbReference type="EMBL" id="PRH84012.1"/>
    </source>
</evidence>
<sequence length="150" mass="17323">MDRRIFLTEPMGLKDMLLSIKLVDRVTFDRQQQTLFLNFEGLKLRNLQDMDSVRSCVEAACRSAGKKVPVIVNYDSFEIEEDILDQYAAMVQYLTERYYTHVSRYTTSAFLRMKLGEALNERGLAPHIFETRNEALHATRLNGFPGHPAC</sequence>
<evidence type="ECO:0000313" key="2">
    <source>
        <dbReference type="Proteomes" id="UP000237682"/>
    </source>
</evidence>
<accession>A0A2S9Q3T1</accession>
<comment type="caution">
    <text evidence="1">The sequence shown here is derived from an EMBL/GenBank/DDBJ whole genome shotgun (WGS) entry which is preliminary data.</text>
</comment>
<gene>
    <name evidence="1" type="ORF">C5L14_29580</name>
</gene>
<dbReference type="RefSeq" id="WP_105865648.1">
    <property type="nucleotide sequence ID" value="NZ_PUEJ01000017.1"/>
</dbReference>
<protein>
    <recommendedName>
        <fullName evidence="3">STAS domain-containing protein</fullName>
    </recommendedName>
</protein>
<organism evidence="1 2">
    <name type="scientific">Labrys okinawensis</name>
    <dbReference type="NCBI Taxonomy" id="346911"/>
    <lineage>
        <taxon>Bacteria</taxon>
        <taxon>Pseudomonadati</taxon>
        <taxon>Pseudomonadota</taxon>
        <taxon>Alphaproteobacteria</taxon>
        <taxon>Hyphomicrobiales</taxon>
        <taxon>Xanthobacteraceae</taxon>
        <taxon>Labrys</taxon>
    </lineage>
</organism>
<reference evidence="1 2" key="1">
    <citation type="submission" date="2018-02" db="EMBL/GenBank/DDBJ databases">
        <title>Whole genome sequencing of endophytic bacterium.</title>
        <authorList>
            <person name="Eedara R."/>
            <person name="Podile A.R."/>
        </authorList>
    </citation>
    <scope>NUCLEOTIDE SEQUENCE [LARGE SCALE GENOMIC DNA]</scope>
    <source>
        <strain evidence="1 2">RP1T</strain>
    </source>
</reference>